<keyword evidence="1" id="KW-0472">Membrane</keyword>
<dbReference type="Proteomes" id="UP000264006">
    <property type="component" value="Chromosome"/>
</dbReference>
<sequence length="96" mass="10349">MKPNELVVAARVADGLVYVAGLAGVVAGALLFRDGNLPFAIIAWVVTFIAGTVLRLAAWMARGVAQIMQRTERIEADAARLVRDAVADPEPHDPWR</sequence>
<feature type="transmembrane region" description="Helical" evidence="1">
    <location>
        <begin position="12"/>
        <end position="32"/>
    </location>
</feature>
<accession>A0A346XZV8</accession>
<dbReference type="AlphaFoldDB" id="A0A346XZV8"/>
<proteinExistence type="predicted"/>
<evidence type="ECO:0000256" key="1">
    <source>
        <dbReference type="SAM" id="Phobius"/>
    </source>
</evidence>
<keyword evidence="1" id="KW-1133">Transmembrane helix</keyword>
<evidence type="ECO:0000313" key="3">
    <source>
        <dbReference type="Proteomes" id="UP000264006"/>
    </source>
</evidence>
<organism evidence="2 3">
    <name type="scientific">Euzebya pacifica</name>
    <dbReference type="NCBI Taxonomy" id="1608957"/>
    <lineage>
        <taxon>Bacteria</taxon>
        <taxon>Bacillati</taxon>
        <taxon>Actinomycetota</taxon>
        <taxon>Nitriliruptoria</taxon>
        <taxon>Euzebyales</taxon>
    </lineage>
</organism>
<keyword evidence="3" id="KW-1185">Reference proteome</keyword>
<feature type="transmembrane region" description="Helical" evidence="1">
    <location>
        <begin position="38"/>
        <end position="61"/>
    </location>
</feature>
<dbReference type="EMBL" id="CP031165">
    <property type="protein sequence ID" value="AXV07755.1"/>
    <property type="molecule type" value="Genomic_DNA"/>
</dbReference>
<reference evidence="2 3" key="1">
    <citation type="submission" date="2018-09" db="EMBL/GenBank/DDBJ databases">
        <title>Complete genome sequence of Euzebya sp. DY32-46 isolated from seawater of Pacific Ocean.</title>
        <authorList>
            <person name="Xu L."/>
            <person name="Wu Y.-H."/>
            <person name="Xu X.-W."/>
        </authorList>
    </citation>
    <scope>NUCLEOTIDE SEQUENCE [LARGE SCALE GENOMIC DNA]</scope>
    <source>
        <strain evidence="2 3">DY32-46</strain>
    </source>
</reference>
<keyword evidence="1" id="KW-0812">Transmembrane</keyword>
<name>A0A346XZV8_9ACTN</name>
<evidence type="ECO:0000313" key="2">
    <source>
        <dbReference type="EMBL" id="AXV07755.1"/>
    </source>
</evidence>
<dbReference type="KEGG" id="euz:DVS28_a3079"/>
<protein>
    <submittedName>
        <fullName evidence="2">Uncharacterized protein</fullName>
    </submittedName>
</protein>
<gene>
    <name evidence="2" type="ORF">DVS28_a3079</name>
</gene>